<evidence type="ECO:0000313" key="3">
    <source>
        <dbReference type="Proteomes" id="UP001338125"/>
    </source>
</evidence>
<dbReference type="PANTHER" id="PTHR40788">
    <property type="entry name" value="CLR5 DOMAIN-CONTAINING PROTEIN-RELATED"/>
    <property type="match status" value="1"/>
</dbReference>
<accession>A0ABR0SP24</accession>
<evidence type="ECO:0000313" key="2">
    <source>
        <dbReference type="EMBL" id="KAK5993500.1"/>
    </source>
</evidence>
<feature type="region of interest" description="Disordered" evidence="1">
    <location>
        <begin position="707"/>
        <end position="727"/>
    </location>
</feature>
<name>A0ABR0SP24_9HYPO</name>
<reference evidence="2 3" key="1">
    <citation type="submission" date="2024-01" db="EMBL/GenBank/DDBJ databases">
        <title>Complete genome of Cladobotryum mycophilum ATHUM6906.</title>
        <authorList>
            <person name="Christinaki A.C."/>
            <person name="Myridakis A.I."/>
            <person name="Kouvelis V.N."/>
        </authorList>
    </citation>
    <scope>NUCLEOTIDE SEQUENCE [LARGE SCALE GENOMIC DNA]</scope>
    <source>
        <strain evidence="2 3">ATHUM6906</strain>
    </source>
</reference>
<dbReference type="Proteomes" id="UP001338125">
    <property type="component" value="Unassembled WGS sequence"/>
</dbReference>
<organism evidence="2 3">
    <name type="scientific">Cladobotryum mycophilum</name>
    <dbReference type="NCBI Taxonomy" id="491253"/>
    <lineage>
        <taxon>Eukaryota</taxon>
        <taxon>Fungi</taxon>
        <taxon>Dikarya</taxon>
        <taxon>Ascomycota</taxon>
        <taxon>Pezizomycotina</taxon>
        <taxon>Sordariomycetes</taxon>
        <taxon>Hypocreomycetidae</taxon>
        <taxon>Hypocreales</taxon>
        <taxon>Hypocreaceae</taxon>
        <taxon>Cladobotryum</taxon>
    </lineage>
</organism>
<sequence>MDISPASFGDDSQSAEDDSSPTNNFYSNPINFFNAIGRPAPRLPSAADVRAEAKKRAITIFFNYELLNGILQRHEATIQKRWTKKTRQQRINTLLKAWPGMPSNHRPDYEAFRRAGSKTQLRAKSGTDSFMWPYINQEDLSQTQPLLLLLNARGHEIPSSFAAADYEAMHLGIVCEVIERSFLNQYTMMLHRVTAPEEYGKLLAWDDHPDAFDWMQTQKQFSPGDGLVILEAQDKLMKFLVDCCQDILHDINKDQLISSTYPIQPEIPLRTGRESCGFESLALMAAEAPYRVPAQLELGRIESLLAAKTRAAEDHLWALREDPVYFRQHLLDAREHRQELIKDTHDRSHPTLIPGREGLFWARVIGNTLVDAYLELEVFSELQQQVKELVSLQKEFESIISPMEDLPKEYMIALLTFRHFLNQTVKGPLAQLKQTVVASPPMRRLYVRIPPIDDTSSKLSIMSKGAKMTKIEGQLIYLLRTLWEDGNNLFLLRLSCVVDELERLLLSEPTASDLISQNVASIIGNISIISQCLHQLEIYQPWAQNFEAAALDIKADLEKGFASKSKPWAQIHAAFKDTNLAKVVKLGEPLLGNFIYPFDKRRTKENVDKLRRAERNLDIFWAEVDRLTHSRSSKLQGSAVQRLLSQAYLLQRTPEWVEQQTPQNVVTIPIVEQPLSPLYFGLRDGPSQEQATARIWTKPVKVKVKTRGAIGQPTEASESVELGRKEEEDKTQPCFRVNNRALKVFRTLFFNPDITSTPGEVLWTDFVHAMTSIGFTAQKLYGSVWQFSPTEIDVEVSIQFHEPHPRGRIPFMVARRQGRRLTRAYGWAGNMFILNK</sequence>
<proteinExistence type="predicted"/>
<protein>
    <submittedName>
        <fullName evidence="2">Uncharacterized protein</fullName>
    </submittedName>
</protein>
<dbReference type="PANTHER" id="PTHR40788:SF2">
    <property type="entry name" value="CLR5 DOMAIN-CONTAINING PROTEIN"/>
    <property type="match status" value="1"/>
</dbReference>
<dbReference type="EMBL" id="JAVFKD010000012">
    <property type="protein sequence ID" value="KAK5993500.1"/>
    <property type="molecule type" value="Genomic_DNA"/>
</dbReference>
<comment type="caution">
    <text evidence="2">The sequence shown here is derived from an EMBL/GenBank/DDBJ whole genome shotgun (WGS) entry which is preliminary data.</text>
</comment>
<feature type="region of interest" description="Disordered" evidence="1">
    <location>
        <begin position="1"/>
        <end position="23"/>
    </location>
</feature>
<gene>
    <name evidence="2" type="ORF">PT974_06932</name>
</gene>
<evidence type="ECO:0000256" key="1">
    <source>
        <dbReference type="SAM" id="MobiDB-lite"/>
    </source>
</evidence>
<keyword evidence="3" id="KW-1185">Reference proteome</keyword>